<dbReference type="GO" id="GO:0006508">
    <property type="term" value="P:proteolysis"/>
    <property type="evidence" value="ECO:0007669"/>
    <property type="project" value="InterPro"/>
</dbReference>
<dbReference type="GO" id="GO:0005886">
    <property type="term" value="C:plasma membrane"/>
    <property type="evidence" value="ECO:0007669"/>
    <property type="project" value="TreeGrafter"/>
</dbReference>
<dbReference type="InterPro" id="IPR029058">
    <property type="entry name" value="AB_hydrolase_fold"/>
</dbReference>
<dbReference type="Gene3D" id="3.40.50.1820">
    <property type="entry name" value="alpha/beta hydrolase"/>
    <property type="match status" value="1"/>
</dbReference>
<accession>A0AAF5Q2H6</accession>
<proteinExistence type="predicted"/>
<name>A0AAF5Q2H6_WUCBA</name>
<dbReference type="InterPro" id="IPR001375">
    <property type="entry name" value="Peptidase_S9_cat"/>
</dbReference>
<protein>
    <submittedName>
        <fullName evidence="3">Hydrolase_4 domain-containing protein</fullName>
    </submittedName>
</protein>
<dbReference type="AlphaFoldDB" id="A0AAF5Q2H6"/>
<evidence type="ECO:0000313" key="3">
    <source>
        <dbReference type="WBParaSite" id="mrna-Wban_09542"/>
    </source>
</evidence>
<dbReference type="GO" id="GO:0008474">
    <property type="term" value="F:palmitoyl-(protein) hydrolase activity"/>
    <property type="evidence" value="ECO:0007669"/>
    <property type="project" value="TreeGrafter"/>
</dbReference>
<organism evidence="2 3">
    <name type="scientific">Wuchereria bancrofti</name>
    <dbReference type="NCBI Taxonomy" id="6293"/>
    <lineage>
        <taxon>Eukaryota</taxon>
        <taxon>Metazoa</taxon>
        <taxon>Ecdysozoa</taxon>
        <taxon>Nematoda</taxon>
        <taxon>Chromadorea</taxon>
        <taxon>Rhabditida</taxon>
        <taxon>Spirurina</taxon>
        <taxon>Spiruromorpha</taxon>
        <taxon>Filarioidea</taxon>
        <taxon>Onchocercidae</taxon>
        <taxon>Wuchereria</taxon>
    </lineage>
</organism>
<reference evidence="3" key="3">
    <citation type="submission" date="2024-02" db="UniProtKB">
        <authorList>
            <consortium name="WormBaseParasite"/>
        </authorList>
    </citation>
    <scope>IDENTIFICATION</scope>
    <source>
        <strain evidence="3">pt0022</strain>
    </source>
</reference>
<evidence type="ECO:0000259" key="1">
    <source>
        <dbReference type="Pfam" id="PF00326"/>
    </source>
</evidence>
<evidence type="ECO:0000313" key="2">
    <source>
        <dbReference type="Proteomes" id="UP000093561"/>
    </source>
</evidence>
<dbReference type="SUPFAM" id="SSF53474">
    <property type="entry name" value="alpha/beta-Hydrolases"/>
    <property type="match status" value="1"/>
</dbReference>
<dbReference type="Proteomes" id="UP000093561">
    <property type="component" value="Unassembled WGS sequence"/>
</dbReference>
<dbReference type="PANTHER" id="PTHR12277">
    <property type="entry name" value="ALPHA/BETA HYDROLASE DOMAIN-CONTAINING PROTEIN"/>
    <property type="match status" value="1"/>
</dbReference>
<reference evidence="2" key="2">
    <citation type="journal article" date="2016" name="Mol. Ecol.">
        <title>Population genomics of the filarial nematode parasite Wuchereria bancrofti from mosquitoes.</title>
        <authorList>
            <person name="Small S.T."/>
            <person name="Reimer L.J."/>
            <person name="Tisch D.J."/>
            <person name="King C.L."/>
            <person name="Christensen B.M."/>
            <person name="Siba P.M."/>
            <person name="Kazura J.W."/>
            <person name="Serre D."/>
            <person name="Zimmerman P.A."/>
        </authorList>
    </citation>
    <scope>NUCLEOTIDE SEQUENCE</scope>
    <source>
        <strain evidence="2">pt0022</strain>
    </source>
</reference>
<feature type="domain" description="Peptidase S9 prolyl oligopeptidase catalytic" evidence="1">
    <location>
        <begin position="369"/>
        <end position="505"/>
    </location>
</feature>
<dbReference type="WBParaSite" id="mrna-Wban_09542">
    <property type="protein sequence ID" value="mrna-Wban_09542"/>
    <property type="gene ID" value="Wban_09542"/>
</dbReference>
<reference evidence="2" key="1">
    <citation type="submission" date="2015-03" db="EMBL/GenBank/DDBJ databases">
        <title>Wuchereria bancrofti Genome Sequencing Papua New Guinea Strain.</title>
        <authorList>
            <person name="Small S.T."/>
            <person name="Serre D."/>
            <person name="Zimmerman P.A."/>
        </authorList>
    </citation>
    <scope>NUCLEOTIDE SEQUENCE [LARGE SCALE GENOMIC DNA]</scope>
    <source>
        <strain evidence="2">pt0022</strain>
    </source>
</reference>
<dbReference type="GO" id="GO:0008236">
    <property type="term" value="F:serine-type peptidase activity"/>
    <property type="evidence" value="ECO:0007669"/>
    <property type="project" value="InterPro"/>
</dbReference>
<dbReference type="GO" id="GO:0010008">
    <property type="term" value="C:endosome membrane"/>
    <property type="evidence" value="ECO:0007669"/>
    <property type="project" value="TreeGrafter"/>
</dbReference>
<sequence length="562" mass="64881">MISSAKKLQSDEFSTSTTDSNILDKTFLLSQKMKSENESEFSAKNRIWESMKSLSQNFSITGSQHLSQTSETTNIAKDAQQSQSLITMESLTAIEDDMIHGSKKNEKNTIKKSHHSAKKIDNSSFISLSTFSISSRLRKHDDHCRQQHRRKMWHTRNKLIKSGDKKNEEKFLELLDEYKQKKFVLNCICKQTRWSWFNNLWEFIKNILRFIRQFIWCCCCPPILGYCLNKIAFWPPPREYYFFIGDNAKNISKSDQEPLTQKYIVRKANKNCLKRKDLRFGFEHQCAAEVFGIECFVTETEKKNHIACVFVRKVRPRYTLLFSHPNGSDISDHLVGLPNLHDAARFFNCNICSYDYSGYGISDGNPSEKNMYSDITAVYKYLLEDLSIPEANIILWGYSIGTVASIELAKQASKLAGLILLAPIASIIRTICWGKCCWRRNKQCDHLANCCGDRFNSVKKISEIEMPTLIAHGVQDMIVTVEHGKALYQLCPGAVKPLWIPDVGHNNLENSSMLWRRMRKFINREARPPLQRTKCKSLKKDNQNDIDLLNDSNDKCERNLLV</sequence>
<dbReference type="Pfam" id="PF00326">
    <property type="entry name" value="Peptidase_S9"/>
    <property type="match status" value="1"/>
</dbReference>
<dbReference type="PANTHER" id="PTHR12277:SF81">
    <property type="entry name" value="PROTEIN ABHD13"/>
    <property type="match status" value="1"/>
</dbReference>